<dbReference type="GO" id="GO:0005840">
    <property type="term" value="C:ribosome"/>
    <property type="evidence" value="ECO:0007669"/>
    <property type="project" value="UniProtKB-KW"/>
</dbReference>
<accession>A0AAV0GLW1</accession>
<dbReference type="GO" id="GO:0003735">
    <property type="term" value="F:structural constituent of ribosome"/>
    <property type="evidence" value="ECO:0007669"/>
    <property type="project" value="InterPro"/>
</dbReference>
<reference evidence="8" key="1">
    <citation type="submission" date="2022-07" db="EMBL/GenBank/DDBJ databases">
        <authorList>
            <person name="Macas J."/>
            <person name="Novak P."/>
            <person name="Neumann P."/>
        </authorList>
    </citation>
    <scope>NUCLEOTIDE SEQUENCE</scope>
</reference>
<feature type="domain" description="Large ribosomal subunit protein bL12 C-terminal" evidence="6">
    <location>
        <begin position="77"/>
        <end position="142"/>
    </location>
</feature>
<evidence type="ECO:0000313" key="8">
    <source>
        <dbReference type="EMBL" id="CAH9148318.1"/>
    </source>
</evidence>
<gene>
    <name evidence="7" type="ORF">CEPIT_LOCUS21495</name>
    <name evidence="8" type="ORF">CEPIT_LOCUS44418</name>
</gene>
<dbReference type="GO" id="GO:0006412">
    <property type="term" value="P:translation"/>
    <property type="evidence" value="ECO:0007669"/>
    <property type="project" value="InterPro"/>
</dbReference>
<evidence type="ECO:0000256" key="3">
    <source>
        <dbReference type="ARBA" id="ARBA00023274"/>
    </source>
</evidence>
<dbReference type="Gene3D" id="3.30.1390.10">
    <property type="match status" value="1"/>
</dbReference>
<evidence type="ECO:0000256" key="2">
    <source>
        <dbReference type="ARBA" id="ARBA00022980"/>
    </source>
</evidence>
<dbReference type="EMBL" id="CAMAPF010000276">
    <property type="protein sequence ID" value="CAH9116464.1"/>
    <property type="molecule type" value="Genomic_DNA"/>
</dbReference>
<keyword evidence="3" id="KW-0687">Ribonucleoprotein</keyword>
<dbReference type="GO" id="GO:0005739">
    <property type="term" value="C:mitochondrion"/>
    <property type="evidence" value="ECO:0007669"/>
    <property type="project" value="TreeGrafter"/>
</dbReference>
<dbReference type="PANTHER" id="PTHR45987">
    <property type="entry name" value="39S RIBOSOMAL PROTEIN L12"/>
    <property type="match status" value="1"/>
</dbReference>
<evidence type="ECO:0000256" key="1">
    <source>
        <dbReference type="ARBA" id="ARBA00007197"/>
    </source>
</evidence>
<dbReference type="PANTHER" id="PTHR45987:SF1">
    <property type="entry name" value="50S RIBOSOMAL PROTEIN L7_L12-RELATED"/>
    <property type="match status" value="1"/>
</dbReference>
<keyword evidence="9" id="KW-1185">Reference proteome</keyword>
<evidence type="ECO:0000259" key="6">
    <source>
        <dbReference type="Pfam" id="PF00542"/>
    </source>
</evidence>
<comment type="similarity">
    <text evidence="1">Belongs to the bacterial ribosomal protein bL12 family.</text>
</comment>
<evidence type="ECO:0000256" key="4">
    <source>
        <dbReference type="ARBA" id="ARBA00072688"/>
    </source>
</evidence>
<dbReference type="GO" id="GO:1990904">
    <property type="term" value="C:ribonucleoprotein complex"/>
    <property type="evidence" value="ECO:0007669"/>
    <property type="project" value="UniProtKB-KW"/>
</dbReference>
<organism evidence="8 9">
    <name type="scientific">Cuscuta epithymum</name>
    <dbReference type="NCBI Taxonomy" id="186058"/>
    <lineage>
        <taxon>Eukaryota</taxon>
        <taxon>Viridiplantae</taxon>
        <taxon>Streptophyta</taxon>
        <taxon>Embryophyta</taxon>
        <taxon>Tracheophyta</taxon>
        <taxon>Spermatophyta</taxon>
        <taxon>Magnoliopsida</taxon>
        <taxon>eudicotyledons</taxon>
        <taxon>Gunneridae</taxon>
        <taxon>Pentapetalae</taxon>
        <taxon>asterids</taxon>
        <taxon>lamiids</taxon>
        <taxon>Solanales</taxon>
        <taxon>Convolvulaceae</taxon>
        <taxon>Cuscuteae</taxon>
        <taxon>Cuscuta</taxon>
        <taxon>Cuscuta subgen. Cuscuta</taxon>
    </lineage>
</organism>
<keyword evidence="2" id="KW-0689">Ribosomal protein</keyword>
<evidence type="ECO:0000256" key="5">
    <source>
        <dbReference type="ARBA" id="ARBA00082754"/>
    </source>
</evidence>
<dbReference type="InterPro" id="IPR013823">
    <property type="entry name" value="Ribosomal_bL12_C"/>
</dbReference>
<dbReference type="InterPro" id="IPR014719">
    <property type="entry name" value="Ribosomal_bL12_C/ClpS-like"/>
</dbReference>
<sequence>MEHRSPPTERMWRLVGEVSRLSLVEVAEPSGILMTRLGMTQQLTVGIMKAGNAAGMAVNGGSTVVAKEEKKPEKTIFELKLESYDATQKIKLIKEVRGISDLGLKEAMDLVEKSPAVFRKGVSKEETEHVIEKMKAVGAKVATE</sequence>
<dbReference type="Pfam" id="PF00542">
    <property type="entry name" value="Ribosomal_L12"/>
    <property type="match status" value="1"/>
</dbReference>
<dbReference type="InterPro" id="IPR000206">
    <property type="entry name" value="Ribosomal_bL12"/>
</dbReference>
<dbReference type="EMBL" id="CAMAPF010001162">
    <property type="protein sequence ID" value="CAH9148318.1"/>
    <property type="molecule type" value="Genomic_DNA"/>
</dbReference>
<evidence type="ECO:0000313" key="9">
    <source>
        <dbReference type="Proteomes" id="UP001152523"/>
    </source>
</evidence>
<dbReference type="GO" id="GO:0003729">
    <property type="term" value="F:mRNA binding"/>
    <property type="evidence" value="ECO:0007669"/>
    <property type="project" value="TreeGrafter"/>
</dbReference>
<comment type="caution">
    <text evidence="8">The sequence shown here is derived from an EMBL/GenBank/DDBJ whole genome shotgun (WGS) entry which is preliminary data.</text>
</comment>
<name>A0AAV0GLW1_9ASTE</name>
<dbReference type="CDD" id="cd00387">
    <property type="entry name" value="Ribosomal_L7_L12"/>
    <property type="match status" value="1"/>
</dbReference>
<dbReference type="Proteomes" id="UP001152523">
    <property type="component" value="Unassembled WGS sequence"/>
</dbReference>
<evidence type="ECO:0000313" key="7">
    <source>
        <dbReference type="EMBL" id="CAH9116464.1"/>
    </source>
</evidence>
<dbReference type="FunFam" id="3.30.1390.10:FF:000001">
    <property type="entry name" value="50S ribosomal protein L7/L12"/>
    <property type="match status" value="1"/>
</dbReference>
<dbReference type="SUPFAM" id="SSF54736">
    <property type="entry name" value="ClpS-like"/>
    <property type="match status" value="1"/>
</dbReference>
<dbReference type="AlphaFoldDB" id="A0AAV0GLW1"/>
<protein>
    <recommendedName>
        <fullName evidence="4">Large ribosomal subunit protein bL12c</fullName>
    </recommendedName>
    <alternativeName>
        <fullName evidence="5">CL12</fullName>
    </alternativeName>
</protein>
<proteinExistence type="inferred from homology"/>